<dbReference type="GO" id="GO:0008360">
    <property type="term" value="P:regulation of cell shape"/>
    <property type="evidence" value="ECO:0007669"/>
    <property type="project" value="InterPro"/>
</dbReference>
<evidence type="ECO:0000313" key="14">
    <source>
        <dbReference type="Proteomes" id="UP000050525"/>
    </source>
</evidence>
<protein>
    <recommendedName>
        <fullName evidence="9">Palmdelphin</fullName>
    </recommendedName>
</protein>
<dbReference type="GO" id="GO:0016020">
    <property type="term" value="C:membrane"/>
    <property type="evidence" value="ECO:0007669"/>
    <property type="project" value="InterPro"/>
</dbReference>
<keyword evidence="12" id="KW-0732">Signal</keyword>
<feature type="region of interest" description="Disordered" evidence="11">
    <location>
        <begin position="339"/>
        <end position="389"/>
    </location>
</feature>
<sequence length="594" mass="68021">MHLAFIMLWINRSGIVSVPYDDYDRARQSLHFTSTERRHKRMEEAELLKERFQAITDKRKLQEEITQKRLKIEEEKLKHQHLKKKALREKWLLDGLSALTPKEQEEIQKQNLKDQERTNELEQNIFRLEKEIEALEKEEMKISANEAAILKKLKSVERTAEDIIKSVKAEKASVHEEQADYIYANIPDLPKSFRPSVLKRIGHTGTEDDEENRRALFAMEIKVERDMKTGENTVLSTIPLPSDDFKETGVKVYDDGRKSVYAMCSNGSVTHNGMDELAPVEVEDLLRKATEKNSKSPTEYHEPVYANQFCRPTTPQTDRLVCRPNREDTLKKEMNGLGNHLNESIYNKGNRQSGENSFDLPKAPLPKSLSPGPLQMEEKSHISPKSRVTQDREKEALQLHLESCQYTRDRRCETVLMNSEHTHETSPAPQEDDKDVRYSIVQAVPCYVDDTEPVTMVFMGYQHVDDEAEANKNLSEYDGIIRAELVIIGDDDDEDNSSKSENPSYHPVGPYSQVYQPVKQQQADAQKRIPDGSLHGNLSKLPHKNSLSLQEQEECLNSPMHHAHPQGQTSGDGTEDPSLTALRMRMAKLGKKAD</sequence>
<feature type="compositionally biased region" description="Polar residues" evidence="11">
    <location>
        <begin position="513"/>
        <end position="524"/>
    </location>
</feature>
<keyword evidence="8" id="KW-0966">Cell projection</keyword>
<evidence type="ECO:0000256" key="1">
    <source>
        <dbReference type="ARBA" id="ARBA00004279"/>
    </source>
</evidence>
<organism evidence="13 14">
    <name type="scientific">Alligator mississippiensis</name>
    <name type="common">American alligator</name>
    <dbReference type="NCBI Taxonomy" id="8496"/>
    <lineage>
        <taxon>Eukaryota</taxon>
        <taxon>Metazoa</taxon>
        <taxon>Chordata</taxon>
        <taxon>Craniata</taxon>
        <taxon>Vertebrata</taxon>
        <taxon>Euteleostomi</taxon>
        <taxon>Archelosauria</taxon>
        <taxon>Archosauria</taxon>
        <taxon>Crocodylia</taxon>
        <taxon>Alligatoridae</taxon>
        <taxon>Alligatorinae</taxon>
        <taxon>Alligator</taxon>
    </lineage>
</organism>
<evidence type="ECO:0000256" key="4">
    <source>
        <dbReference type="ARBA" id="ARBA00005756"/>
    </source>
</evidence>
<dbReference type="eggNOG" id="ENOG502QVMH">
    <property type="taxonomic scope" value="Eukaryota"/>
</dbReference>
<feature type="signal peptide" evidence="12">
    <location>
        <begin position="1"/>
        <end position="17"/>
    </location>
</feature>
<name>A0A151M502_ALLMI</name>
<keyword evidence="14" id="KW-1185">Reference proteome</keyword>
<dbReference type="STRING" id="8496.A0A151M502"/>
<evidence type="ECO:0000256" key="2">
    <source>
        <dbReference type="ARBA" id="ARBA00004496"/>
    </source>
</evidence>
<gene>
    <name evidence="13" type="primary">PALMD</name>
    <name evidence="13" type="ORF">Y1Q_0007482</name>
</gene>
<keyword evidence="6" id="KW-0770">Synapse</keyword>
<dbReference type="GO" id="GO:0005737">
    <property type="term" value="C:cytoplasm"/>
    <property type="evidence" value="ECO:0007669"/>
    <property type="project" value="UniProtKB-SubCell"/>
</dbReference>
<feature type="chain" id="PRO_5007584716" description="Palmdelphin" evidence="12">
    <location>
        <begin position="18"/>
        <end position="594"/>
    </location>
</feature>
<feature type="region of interest" description="Disordered" evidence="11">
    <location>
        <begin position="491"/>
        <end position="594"/>
    </location>
</feature>
<dbReference type="InterPro" id="IPR004965">
    <property type="entry name" value="Paralemmin"/>
</dbReference>
<dbReference type="Proteomes" id="UP000050525">
    <property type="component" value="Unassembled WGS sequence"/>
</dbReference>
<dbReference type="PANTHER" id="PTHR46881:SF1">
    <property type="entry name" value="PALMDELPHIN"/>
    <property type="match status" value="1"/>
</dbReference>
<evidence type="ECO:0000313" key="13">
    <source>
        <dbReference type="EMBL" id="KYO19551.1"/>
    </source>
</evidence>
<evidence type="ECO:0000256" key="9">
    <source>
        <dbReference type="ARBA" id="ARBA00040857"/>
    </source>
</evidence>
<feature type="compositionally biased region" description="Low complexity" evidence="11">
    <location>
        <begin position="360"/>
        <end position="374"/>
    </location>
</feature>
<proteinExistence type="inferred from homology"/>
<comment type="subcellular location">
    <subcellularLocation>
        <location evidence="1">Cell projection</location>
        <location evidence="1">Dendrite</location>
    </subcellularLocation>
    <subcellularLocation>
        <location evidence="3">Cell projection</location>
        <location evidence="3">Dendritic spine</location>
    </subcellularLocation>
    <subcellularLocation>
        <location evidence="2">Cytoplasm</location>
    </subcellularLocation>
</comment>
<comment type="similarity">
    <text evidence="4">Belongs to the paralemmin family.</text>
</comment>
<dbReference type="AlphaFoldDB" id="A0A151M502"/>
<reference evidence="13 14" key="1">
    <citation type="journal article" date="2012" name="Genome Biol.">
        <title>Sequencing three crocodilian genomes to illuminate the evolution of archosaurs and amniotes.</title>
        <authorList>
            <person name="St John J.A."/>
            <person name="Braun E.L."/>
            <person name="Isberg S.R."/>
            <person name="Miles L.G."/>
            <person name="Chong A.Y."/>
            <person name="Gongora J."/>
            <person name="Dalzell P."/>
            <person name="Moran C."/>
            <person name="Bed'hom B."/>
            <person name="Abzhanov A."/>
            <person name="Burgess S.C."/>
            <person name="Cooksey A.M."/>
            <person name="Castoe T.A."/>
            <person name="Crawford N.G."/>
            <person name="Densmore L.D."/>
            <person name="Drew J.C."/>
            <person name="Edwards S.V."/>
            <person name="Faircloth B.C."/>
            <person name="Fujita M.K."/>
            <person name="Greenwold M.J."/>
            <person name="Hoffmann F.G."/>
            <person name="Howard J.M."/>
            <person name="Iguchi T."/>
            <person name="Janes D.E."/>
            <person name="Khan S.Y."/>
            <person name="Kohno S."/>
            <person name="de Koning A.J."/>
            <person name="Lance S.L."/>
            <person name="McCarthy F.M."/>
            <person name="McCormack J.E."/>
            <person name="Merchant M.E."/>
            <person name="Peterson D.G."/>
            <person name="Pollock D.D."/>
            <person name="Pourmand N."/>
            <person name="Raney B.J."/>
            <person name="Roessler K.A."/>
            <person name="Sanford J.R."/>
            <person name="Sawyer R.H."/>
            <person name="Schmidt C.J."/>
            <person name="Triplett E.W."/>
            <person name="Tuberville T.D."/>
            <person name="Venegas-Anaya M."/>
            <person name="Howard J.T."/>
            <person name="Jarvis E.D."/>
            <person name="Guillette L.J.Jr."/>
            <person name="Glenn T.C."/>
            <person name="Green R.E."/>
            <person name="Ray D.A."/>
        </authorList>
    </citation>
    <scope>NUCLEOTIDE SEQUENCE [LARGE SCALE GENOMIC DNA]</scope>
    <source>
        <strain evidence="13">KSC_2009_1</strain>
    </source>
</reference>
<dbReference type="EMBL" id="AKHW03006584">
    <property type="protein sequence ID" value="KYO19551.1"/>
    <property type="molecule type" value="Genomic_DNA"/>
</dbReference>
<evidence type="ECO:0000256" key="7">
    <source>
        <dbReference type="ARBA" id="ARBA00023054"/>
    </source>
</evidence>
<evidence type="ECO:0000256" key="11">
    <source>
        <dbReference type="SAM" id="MobiDB-lite"/>
    </source>
</evidence>
<accession>A0A151M502</accession>
<feature type="compositionally biased region" description="Polar residues" evidence="11">
    <location>
        <begin position="341"/>
        <end position="356"/>
    </location>
</feature>
<evidence type="ECO:0000256" key="6">
    <source>
        <dbReference type="ARBA" id="ARBA00023018"/>
    </source>
</evidence>
<dbReference type="PANTHER" id="PTHR46881">
    <property type="entry name" value="PALMDELPHIN"/>
    <property type="match status" value="1"/>
</dbReference>
<evidence type="ECO:0000256" key="8">
    <source>
        <dbReference type="ARBA" id="ARBA00023273"/>
    </source>
</evidence>
<evidence type="ECO:0000256" key="12">
    <source>
        <dbReference type="SAM" id="SignalP"/>
    </source>
</evidence>
<feature type="compositionally biased region" description="Basic residues" evidence="11">
    <location>
        <begin position="585"/>
        <end position="594"/>
    </location>
</feature>
<dbReference type="GO" id="GO:0043197">
    <property type="term" value="C:dendritic spine"/>
    <property type="evidence" value="ECO:0007669"/>
    <property type="project" value="UniProtKB-SubCell"/>
</dbReference>
<keyword evidence="7 10" id="KW-0175">Coiled coil</keyword>
<keyword evidence="5" id="KW-0963">Cytoplasm</keyword>
<feature type="coiled-coil region" evidence="10">
    <location>
        <begin position="58"/>
        <end position="145"/>
    </location>
</feature>
<evidence type="ECO:0000256" key="10">
    <source>
        <dbReference type="SAM" id="Coils"/>
    </source>
</evidence>
<evidence type="ECO:0000256" key="5">
    <source>
        <dbReference type="ARBA" id="ARBA00022490"/>
    </source>
</evidence>
<dbReference type="Pfam" id="PF03285">
    <property type="entry name" value="Paralemmin"/>
    <property type="match status" value="2"/>
</dbReference>
<comment type="caution">
    <text evidence="13">The sequence shown here is derived from an EMBL/GenBank/DDBJ whole genome shotgun (WGS) entry which is preliminary data.</text>
</comment>
<evidence type="ECO:0000256" key="3">
    <source>
        <dbReference type="ARBA" id="ARBA00004552"/>
    </source>
</evidence>